<feature type="chain" id="PRO_5011623941" evidence="3">
    <location>
        <begin position="20"/>
        <end position="291"/>
    </location>
</feature>
<name>A0A1I2H6U0_9GAMM</name>
<dbReference type="InterPro" id="IPR056823">
    <property type="entry name" value="TEN-like_YD-shell"/>
</dbReference>
<accession>A0A1I2H6U0</accession>
<proteinExistence type="predicted"/>
<dbReference type="STRING" id="500610.SAMN02799615_02901"/>
<feature type="domain" description="Teneurin-like YD-shell" evidence="4">
    <location>
        <begin position="18"/>
        <end position="96"/>
    </location>
</feature>
<evidence type="ECO:0000313" key="6">
    <source>
        <dbReference type="Proteomes" id="UP000199477"/>
    </source>
</evidence>
<keyword evidence="6" id="KW-1185">Reference proteome</keyword>
<dbReference type="Proteomes" id="UP000199477">
    <property type="component" value="Unassembled WGS sequence"/>
</dbReference>
<evidence type="ECO:0000256" key="2">
    <source>
        <dbReference type="SAM" id="MobiDB-lite"/>
    </source>
</evidence>
<organism evidence="5 6">
    <name type="scientific">Dyella marensis</name>
    <dbReference type="NCBI Taxonomy" id="500610"/>
    <lineage>
        <taxon>Bacteria</taxon>
        <taxon>Pseudomonadati</taxon>
        <taxon>Pseudomonadota</taxon>
        <taxon>Gammaproteobacteria</taxon>
        <taxon>Lysobacterales</taxon>
        <taxon>Rhodanobacteraceae</taxon>
        <taxon>Dyella</taxon>
    </lineage>
</organism>
<dbReference type="PANTHER" id="PTHR32305">
    <property type="match status" value="1"/>
</dbReference>
<dbReference type="NCBIfam" id="TIGR03696">
    <property type="entry name" value="Rhs_assc_core"/>
    <property type="match status" value="1"/>
</dbReference>
<gene>
    <name evidence="5" type="ORF">SAMN02799615_02901</name>
</gene>
<dbReference type="InterPro" id="IPR050708">
    <property type="entry name" value="T6SS_VgrG/RHS"/>
</dbReference>
<dbReference type="PANTHER" id="PTHR32305:SF15">
    <property type="entry name" value="PROTEIN RHSA-RELATED"/>
    <property type="match status" value="1"/>
</dbReference>
<keyword evidence="3" id="KW-0732">Signal</keyword>
<feature type="compositionally biased region" description="Basic and acidic residues" evidence="2">
    <location>
        <begin position="250"/>
        <end position="269"/>
    </location>
</feature>
<dbReference type="Gene3D" id="2.180.10.10">
    <property type="entry name" value="RHS repeat-associated core"/>
    <property type="match status" value="1"/>
</dbReference>
<feature type="signal peptide" evidence="3">
    <location>
        <begin position="1"/>
        <end position="19"/>
    </location>
</feature>
<sequence>MKMKSFVMLILLICTSVNAGDVTYIYTDPQGTPLLETDSTGKIIGSYDYRPYGSQILGTAQSGPGYTGHVNDPDTNLIYMQARYYDPVVGRFLSIDPDPVRPGEIHGHNRYVYAQNAPLSHTDPSGRCIEDFCIGEAILAFEGIEYLIASMEAGEVVAAEGTVAVAAEGAAASSATVTAGATASGATLGTGALAETAAQCAANTTCTALAATTATAIAVKTVQAVQQTATTQQAAEHTKNARPSSKGRHEKGNSRRKQDAGNEKGDSSRRPSNKRPPNHRGPWPPKPEVPK</sequence>
<reference evidence="6" key="1">
    <citation type="submission" date="2016-10" db="EMBL/GenBank/DDBJ databases">
        <authorList>
            <person name="Varghese N."/>
            <person name="Submissions S."/>
        </authorList>
    </citation>
    <scope>NUCLEOTIDE SEQUENCE [LARGE SCALE GENOMIC DNA]</scope>
    <source>
        <strain evidence="6">UNC178MFTsu3.1</strain>
    </source>
</reference>
<evidence type="ECO:0000256" key="1">
    <source>
        <dbReference type="ARBA" id="ARBA00022737"/>
    </source>
</evidence>
<feature type="region of interest" description="Disordered" evidence="2">
    <location>
        <begin position="230"/>
        <end position="291"/>
    </location>
</feature>
<dbReference type="EMBL" id="FONH01000011">
    <property type="protein sequence ID" value="SFF25905.1"/>
    <property type="molecule type" value="Genomic_DNA"/>
</dbReference>
<evidence type="ECO:0000313" key="5">
    <source>
        <dbReference type="EMBL" id="SFF25905.1"/>
    </source>
</evidence>
<dbReference type="InterPro" id="IPR022385">
    <property type="entry name" value="Rhs_assc_core"/>
</dbReference>
<keyword evidence="1" id="KW-0677">Repeat</keyword>
<dbReference type="Pfam" id="PF25023">
    <property type="entry name" value="TEN_YD-shell"/>
    <property type="match status" value="1"/>
</dbReference>
<feature type="compositionally biased region" description="Pro residues" evidence="2">
    <location>
        <begin position="282"/>
        <end position="291"/>
    </location>
</feature>
<dbReference type="AlphaFoldDB" id="A0A1I2H6U0"/>
<evidence type="ECO:0000259" key="4">
    <source>
        <dbReference type="Pfam" id="PF25023"/>
    </source>
</evidence>
<protein>
    <submittedName>
        <fullName evidence="5">RHS repeat-associated core domain-containing protein</fullName>
    </submittedName>
</protein>
<evidence type="ECO:0000256" key="3">
    <source>
        <dbReference type="SAM" id="SignalP"/>
    </source>
</evidence>